<sequence length="128" mass="13872">MNDHRGIDWLLITILAFTAGVVNNILVPARRGAWGFLAAAIVGMFCGCTFGFASHLFEAPMGLTIMITSASGVLGDRVLMAILQSRLPQQNFHINGDGWNINTADGTQHNNHQTGDHAENRQAAEIQE</sequence>
<name>A0ABT7PH36_9BACT</name>
<keyword evidence="2" id="KW-1133">Transmembrane helix</keyword>
<dbReference type="Proteomes" id="UP001239462">
    <property type="component" value="Unassembled WGS sequence"/>
</dbReference>
<evidence type="ECO:0000256" key="1">
    <source>
        <dbReference type="SAM" id="MobiDB-lite"/>
    </source>
</evidence>
<evidence type="ECO:0000313" key="4">
    <source>
        <dbReference type="Proteomes" id="UP001239462"/>
    </source>
</evidence>
<accession>A0ABT7PH36</accession>
<dbReference type="RefSeq" id="WP_289163346.1">
    <property type="nucleotide sequence ID" value="NZ_JASZZN010000006.1"/>
</dbReference>
<organism evidence="3 4">
    <name type="scientific">Roseiconus lacunae</name>
    <dbReference type="NCBI Taxonomy" id="2605694"/>
    <lineage>
        <taxon>Bacteria</taxon>
        <taxon>Pseudomonadati</taxon>
        <taxon>Planctomycetota</taxon>
        <taxon>Planctomycetia</taxon>
        <taxon>Pirellulales</taxon>
        <taxon>Pirellulaceae</taxon>
        <taxon>Roseiconus</taxon>
    </lineage>
</organism>
<gene>
    <name evidence="3" type="ORF">QTN89_10305</name>
</gene>
<feature type="transmembrane region" description="Helical" evidence="2">
    <location>
        <begin position="6"/>
        <end position="27"/>
    </location>
</feature>
<keyword evidence="2" id="KW-0812">Transmembrane</keyword>
<feature type="compositionally biased region" description="Polar residues" evidence="1">
    <location>
        <begin position="103"/>
        <end position="113"/>
    </location>
</feature>
<proteinExistence type="predicted"/>
<feature type="region of interest" description="Disordered" evidence="1">
    <location>
        <begin position="103"/>
        <end position="128"/>
    </location>
</feature>
<dbReference type="EMBL" id="JASZZN010000006">
    <property type="protein sequence ID" value="MDM4015822.1"/>
    <property type="molecule type" value="Genomic_DNA"/>
</dbReference>
<comment type="caution">
    <text evidence="3">The sequence shown here is derived from an EMBL/GenBank/DDBJ whole genome shotgun (WGS) entry which is preliminary data.</text>
</comment>
<reference evidence="3 4" key="1">
    <citation type="submission" date="2023-06" db="EMBL/GenBank/DDBJ databases">
        <title>Roseiconus lacunae JC819 isolated from Gulf of Mannar region, Tamil Nadu.</title>
        <authorList>
            <person name="Pk S."/>
            <person name="Ch S."/>
            <person name="Ch V.R."/>
        </authorList>
    </citation>
    <scope>NUCLEOTIDE SEQUENCE [LARGE SCALE GENOMIC DNA]</scope>
    <source>
        <strain evidence="3 4">JC819</strain>
    </source>
</reference>
<evidence type="ECO:0000256" key="2">
    <source>
        <dbReference type="SAM" id="Phobius"/>
    </source>
</evidence>
<feature type="transmembrane region" description="Helical" evidence="2">
    <location>
        <begin position="34"/>
        <end position="57"/>
    </location>
</feature>
<keyword evidence="2" id="KW-0472">Membrane</keyword>
<protein>
    <submittedName>
        <fullName evidence="3">Uncharacterized protein</fullName>
    </submittedName>
</protein>
<keyword evidence="4" id="KW-1185">Reference proteome</keyword>
<evidence type="ECO:0000313" key="3">
    <source>
        <dbReference type="EMBL" id="MDM4015822.1"/>
    </source>
</evidence>